<protein>
    <submittedName>
        <fullName evidence="1">Uncharacterized protein</fullName>
    </submittedName>
</protein>
<organism evidence="1 2">
    <name type="scientific">Chara braunii</name>
    <name type="common">Braun's stonewort</name>
    <dbReference type="NCBI Taxonomy" id="69332"/>
    <lineage>
        <taxon>Eukaryota</taxon>
        <taxon>Viridiplantae</taxon>
        <taxon>Streptophyta</taxon>
        <taxon>Charophyceae</taxon>
        <taxon>Charales</taxon>
        <taxon>Characeae</taxon>
        <taxon>Chara</taxon>
    </lineage>
</organism>
<dbReference type="Gramene" id="GBG74166">
    <property type="protein sequence ID" value="GBG74166"/>
    <property type="gene ID" value="CBR_g17879"/>
</dbReference>
<reference evidence="1 2" key="1">
    <citation type="journal article" date="2018" name="Cell">
        <title>The Chara Genome: Secondary Complexity and Implications for Plant Terrestrialization.</title>
        <authorList>
            <person name="Nishiyama T."/>
            <person name="Sakayama H."/>
            <person name="Vries J.D."/>
            <person name="Buschmann H."/>
            <person name="Saint-Marcoux D."/>
            <person name="Ullrich K.K."/>
            <person name="Haas F.B."/>
            <person name="Vanderstraeten L."/>
            <person name="Becker D."/>
            <person name="Lang D."/>
            <person name="Vosolsobe S."/>
            <person name="Rombauts S."/>
            <person name="Wilhelmsson P.K.I."/>
            <person name="Janitza P."/>
            <person name="Kern R."/>
            <person name="Heyl A."/>
            <person name="Rumpler F."/>
            <person name="Villalobos L.I.A.C."/>
            <person name="Clay J.M."/>
            <person name="Skokan R."/>
            <person name="Toyoda A."/>
            <person name="Suzuki Y."/>
            <person name="Kagoshima H."/>
            <person name="Schijlen E."/>
            <person name="Tajeshwar N."/>
            <person name="Catarino B."/>
            <person name="Hetherington A.J."/>
            <person name="Saltykova A."/>
            <person name="Bonnot C."/>
            <person name="Breuninger H."/>
            <person name="Symeonidi A."/>
            <person name="Radhakrishnan G.V."/>
            <person name="Van Nieuwerburgh F."/>
            <person name="Deforce D."/>
            <person name="Chang C."/>
            <person name="Karol K.G."/>
            <person name="Hedrich R."/>
            <person name="Ulvskov P."/>
            <person name="Glockner G."/>
            <person name="Delwiche C.F."/>
            <person name="Petrasek J."/>
            <person name="Van de Peer Y."/>
            <person name="Friml J."/>
            <person name="Beilby M."/>
            <person name="Dolan L."/>
            <person name="Kohara Y."/>
            <person name="Sugano S."/>
            <person name="Fujiyama A."/>
            <person name="Delaux P.-M."/>
            <person name="Quint M."/>
            <person name="TheiBen G."/>
            <person name="Hagemann M."/>
            <person name="Harholt J."/>
            <person name="Dunand C."/>
            <person name="Zachgo S."/>
            <person name="Langdale J."/>
            <person name="Maumus F."/>
            <person name="Straeten D.V.D."/>
            <person name="Gould S.B."/>
            <person name="Rensing S.A."/>
        </authorList>
    </citation>
    <scope>NUCLEOTIDE SEQUENCE [LARGE SCALE GENOMIC DNA]</scope>
    <source>
        <strain evidence="1 2">S276</strain>
    </source>
</reference>
<gene>
    <name evidence="1" type="ORF">CBR_g17879</name>
</gene>
<comment type="caution">
    <text evidence="1">The sequence shown here is derived from an EMBL/GenBank/DDBJ whole genome shotgun (WGS) entry which is preliminary data.</text>
</comment>
<dbReference type="EMBL" id="BFEA01000198">
    <property type="protein sequence ID" value="GBG74166.1"/>
    <property type="molecule type" value="Genomic_DNA"/>
</dbReference>
<name>A0A388KVT0_CHABU</name>
<proteinExistence type="predicted"/>
<dbReference type="Proteomes" id="UP000265515">
    <property type="component" value="Unassembled WGS sequence"/>
</dbReference>
<accession>A0A388KVT0</accession>
<dbReference type="AlphaFoldDB" id="A0A388KVT0"/>
<keyword evidence="2" id="KW-1185">Reference proteome</keyword>
<sequence>MDARTALSEADMDAACDLEDFSKFLQDETCVCIDMDAAYGLEDFSKFLQEEAYYIDNAAMMAVSHRVQC</sequence>
<evidence type="ECO:0000313" key="2">
    <source>
        <dbReference type="Proteomes" id="UP000265515"/>
    </source>
</evidence>
<evidence type="ECO:0000313" key="1">
    <source>
        <dbReference type="EMBL" id="GBG74166.1"/>
    </source>
</evidence>